<dbReference type="CDD" id="cd00985">
    <property type="entry name" value="Maf_Ham1"/>
    <property type="match status" value="1"/>
</dbReference>
<evidence type="ECO:0000313" key="2">
    <source>
        <dbReference type="EMBL" id="USS92061.1"/>
    </source>
</evidence>
<reference evidence="2" key="1">
    <citation type="submission" date="2022-05" db="EMBL/GenBank/DDBJ databases">
        <authorList>
            <person name="Oliphant S.A."/>
            <person name="Watson-Haigh N.S."/>
            <person name="Sumby K.M."/>
            <person name="Gardner J.M."/>
            <person name="Jiranek V."/>
        </authorList>
    </citation>
    <scope>NUCLEOTIDE SEQUENCE</scope>
    <source>
        <strain evidence="2">KI3_B9</strain>
    </source>
</reference>
<dbReference type="InterPro" id="IPR029001">
    <property type="entry name" value="ITPase-like_fam"/>
</dbReference>
<dbReference type="RefSeq" id="WP_252773863.1">
    <property type="nucleotide sequence ID" value="NZ_CP097122.1"/>
</dbReference>
<keyword evidence="3" id="KW-1185">Reference proteome</keyword>
<sequence length="204" mass="22418">MDFVFASNNSAKTKEMAVLAQAMGHSVTDYRDILKKELAFPEETTDSQLENAQAKASFIHQYLPNDWILADDTGLYLQAFPDRFGVTSSREFKSLQVIGQEAEINYILDLYDQGQERSAYLLAILCACSPIGQLYTGTGKGGVKIATEPRGGELIGGLDDIMEAENGLTLSEMALPELVTYHDRSRALAQVLQEIKATKGPNSF</sequence>
<evidence type="ECO:0000256" key="1">
    <source>
        <dbReference type="ARBA" id="ARBA00022801"/>
    </source>
</evidence>
<accession>A0ABY5BZX1</accession>
<proteinExistence type="predicted"/>
<dbReference type="Proteomes" id="UP001056093">
    <property type="component" value="Chromosome"/>
</dbReference>
<gene>
    <name evidence="2" type="ORF">M3M36_00130</name>
</gene>
<dbReference type="InterPro" id="IPR002637">
    <property type="entry name" value="RdgB/HAM1"/>
</dbReference>
<dbReference type="EMBL" id="CP097122">
    <property type="protein sequence ID" value="USS92061.1"/>
    <property type="molecule type" value="Genomic_DNA"/>
</dbReference>
<evidence type="ECO:0000313" key="3">
    <source>
        <dbReference type="Proteomes" id="UP001056093"/>
    </source>
</evidence>
<keyword evidence="1" id="KW-0378">Hydrolase</keyword>
<dbReference type="Pfam" id="PF01725">
    <property type="entry name" value="Ham1p_like"/>
    <property type="match status" value="1"/>
</dbReference>
<protein>
    <submittedName>
        <fullName evidence="2">Non-canonical purine NTP pyrophosphatase</fullName>
    </submittedName>
</protein>
<organism evidence="2 3">
    <name type="scientific">Fructobacillus americanaquae</name>
    <dbReference type="NCBI Taxonomy" id="2940302"/>
    <lineage>
        <taxon>Bacteria</taxon>
        <taxon>Bacillati</taxon>
        <taxon>Bacillota</taxon>
        <taxon>Bacilli</taxon>
        <taxon>Lactobacillales</taxon>
        <taxon>Lactobacillaceae</taxon>
        <taxon>Fructobacillus</taxon>
    </lineage>
</organism>
<name>A0ABY5BZX1_9LACO</name>
<dbReference type="Gene3D" id="3.90.950.10">
    <property type="match status" value="1"/>
</dbReference>
<dbReference type="SUPFAM" id="SSF52972">
    <property type="entry name" value="ITPase-like"/>
    <property type="match status" value="1"/>
</dbReference>